<dbReference type="Gene3D" id="3.40.720.10">
    <property type="entry name" value="Alkaline Phosphatase, subunit A"/>
    <property type="match status" value="1"/>
</dbReference>
<dbReference type="SUPFAM" id="SSF53649">
    <property type="entry name" value="Alkaline phosphatase-like"/>
    <property type="match status" value="1"/>
</dbReference>
<dbReference type="GO" id="GO:0016787">
    <property type="term" value="F:hydrolase activity"/>
    <property type="evidence" value="ECO:0007669"/>
    <property type="project" value="UniProtKB-ARBA"/>
</dbReference>
<organism evidence="2 3">
    <name type="scientific">Stieleria bergensis</name>
    <dbReference type="NCBI Taxonomy" id="2528025"/>
    <lineage>
        <taxon>Bacteria</taxon>
        <taxon>Pseudomonadati</taxon>
        <taxon>Planctomycetota</taxon>
        <taxon>Planctomycetia</taxon>
        <taxon>Pirellulales</taxon>
        <taxon>Pirellulaceae</taxon>
        <taxon>Stieleria</taxon>
    </lineage>
</organism>
<name>A0A517T1D4_9BACT</name>
<sequence length="315" mass="34871" precursor="true">MNTVFNRLTAFAIVAVSFLHTAAAQDPIAQTPRNRVLIIGIDGTRRDALQRAQTPNLDALIQRGQLWENTQILGPRETQNDTVSGPGWTSFLTGVWADKHGIQDNGFKGNNIKNYPHLFARVRAQYTDAQLGSFVDWKPIDKYIVSEADKRVCHESHGAEAYTANDQRLTDEATEYIRSSDPHAVMVYLGAVDETGHAHGFHPSVPHYIRAIETVDGHVGSLIKAMKSRRRYEEENWLVLLSTDHGGQGTGHGGGRNIPEIRQTWLIVSGDAVINKDKQQPTYLVDLSVTALTHLGVKIDPQWGLDGKPVGIKSN</sequence>
<protein>
    <submittedName>
        <fullName evidence="2">Type I phosphodiesterase / nucleotide pyrophosphatase</fullName>
    </submittedName>
</protein>
<dbReference type="InterPro" id="IPR017850">
    <property type="entry name" value="Alkaline_phosphatase_core_sf"/>
</dbReference>
<proteinExistence type="predicted"/>
<dbReference type="AlphaFoldDB" id="A0A517T1D4"/>
<dbReference type="PANTHER" id="PTHR10151">
    <property type="entry name" value="ECTONUCLEOTIDE PYROPHOSPHATASE/PHOSPHODIESTERASE"/>
    <property type="match status" value="1"/>
</dbReference>
<evidence type="ECO:0000313" key="2">
    <source>
        <dbReference type="EMBL" id="QDT62194.1"/>
    </source>
</evidence>
<dbReference type="EMBL" id="CP036272">
    <property type="protein sequence ID" value="QDT62194.1"/>
    <property type="molecule type" value="Genomic_DNA"/>
</dbReference>
<feature type="chain" id="PRO_5022205424" evidence="1">
    <location>
        <begin position="23"/>
        <end position="315"/>
    </location>
</feature>
<dbReference type="Proteomes" id="UP000315003">
    <property type="component" value="Chromosome"/>
</dbReference>
<gene>
    <name evidence="2" type="ORF">SV7mr_47410</name>
</gene>
<accession>A0A517T1D4</accession>
<feature type="signal peptide" evidence="1">
    <location>
        <begin position="1"/>
        <end position="22"/>
    </location>
</feature>
<dbReference type="PANTHER" id="PTHR10151:SF120">
    <property type="entry name" value="BIS(5'-ADENOSYL)-TRIPHOSPHATASE"/>
    <property type="match status" value="1"/>
</dbReference>
<dbReference type="OrthoDB" id="1956004at2"/>
<dbReference type="InterPro" id="IPR002591">
    <property type="entry name" value="Phosphodiest/P_Trfase"/>
</dbReference>
<keyword evidence="1" id="KW-0732">Signal</keyword>
<dbReference type="Pfam" id="PF01663">
    <property type="entry name" value="Phosphodiest"/>
    <property type="match status" value="1"/>
</dbReference>
<evidence type="ECO:0000313" key="3">
    <source>
        <dbReference type="Proteomes" id="UP000315003"/>
    </source>
</evidence>
<dbReference type="RefSeq" id="WP_145276795.1">
    <property type="nucleotide sequence ID" value="NZ_CP036272.1"/>
</dbReference>
<reference evidence="2 3" key="1">
    <citation type="submission" date="2019-02" db="EMBL/GenBank/DDBJ databases">
        <title>Deep-cultivation of Planctomycetes and their phenomic and genomic characterization uncovers novel biology.</title>
        <authorList>
            <person name="Wiegand S."/>
            <person name="Jogler M."/>
            <person name="Boedeker C."/>
            <person name="Pinto D."/>
            <person name="Vollmers J."/>
            <person name="Rivas-Marin E."/>
            <person name="Kohn T."/>
            <person name="Peeters S.H."/>
            <person name="Heuer A."/>
            <person name="Rast P."/>
            <person name="Oberbeckmann S."/>
            <person name="Bunk B."/>
            <person name="Jeske O."/>
            <person name="Meyerdierks A."/>
            <person name="Storesund J.E."/>
            <person name="Kallscheuer N."/>
            <person name="Luecker S."/>
            <person name="Lage O.M."/>
            <person name="Pohl T."/>
            <person name="Merkel B.J."/>
            <person name="Hornburger P."/>
            <person name="Mueller R.-W."/>
            <person name="Bruemmer F."/>
            <person name="Labrenz M."/>
            <person name="Spormann A.M."/>
            <person name="Op den Camp H."/>
            <person name="Overmann J."/>
            <person name="Amann R."/>
            <person name="Jetten M.S.M."/>
            <person name="Mascher T."/>
            <person name="Medema M.H."/>
            <person name="Devos D.P."/>
            <person name="Kaster A.-K."/>
            <person name="Ovreas L."/>
            <person name="Rohde M."/>
            <person name="Galperin M.Y."/>
            <person name="Jogler C."/>
        </authorList>
    </citation>
    <scope>NUCLEOTIDE SEQUENCE [LARGE SCALE GENOMIC DNA]</scope>
    <source>
        <strain evidence="2 3">SV_7m_r</strain>
    </source>
</reference>
<keyword evidence="3" id="KW-1185">Reference proteome</keyword>
<evidence type="ECO:0000256" key="1">
    <source>
        <dbReference type="SAM" id="SignalP"/>
    </source>
</evidence>